<protein>
    <submittedName>
        <fullName evidence="3">Ammonia monooxygenase</fullName>
    </submittedName>
</protein>
<keyword evidence="1" id="KW-1133">Transmembrane helix</keyword>
<reference evidence="3" key="1">
    <citation type="submission" date="2016-06" db="UniProtKB">
        <authorList>
            <consortium name="WormBaseParasite"/>
        </authorList>
    </citation>
    <scope>IDENTIFICATION</scope>
</reference>
<dbReference type="WBParaSite" id="TCNE_0000442401-mRNA-1">
    <property type="protein sequence ID" value="TCNE_0000442401-mRNA-1"/>
    <property type="gene ID" value="TCNE_0000442401"/>
</dbReference>
<evidence type="ECO:0000313" key="2">
    <source>
        <dbReference type="Proteomes" id="UP000050794"/>
    </source>
</evidence>
<dbReference type="AlphaFoldDB" id="A0A183U7F4"/>
<keyword evidence="1" id="KW-0812">Transmembrane</keyword>
<keyword evidence="2" id="KW-1185">Reference proteome</keyword>
<evidence type="ECO:0000313" key="3">
    <source>
        <dbReference type="WBParaSite" id="TCNE_0000442401-mRNA-1"/>
    </source>
</evidence>
<proteinExistence type="predicted"/>
<feature type="transmembrane region" description="Helical" evidence="1">
    <location>
        <begin position="12"/>
        <end position="34"/>
    </location>
</feature>
<name>A0A183U7F4_TOXCA</name>
<dbReference type="Proteomes" id="UP000050794">
    <property type="component" value="Unassembled WGS sequence"/>
</dbReference>
<sequence length="38" mass="4124">LTGPDDPMIQNYTFLMIQTAINLGTFSFLAGKVLSFSA</sequence>
<evidence type="ECO:0000256" key="1">
    <source>
        <dbReference type="SAM" id="Phobius"/>
    </source>
</evidence>
<keyword evidence="1" id="KW-0472">Membrane</keyword>
<accession>A0A183U7F4</accession>
<organism evidence="2 3">
    <name type="scientific">Toxocara canis</name>
    <name type="common">Canine roundworm</name>
    <dbReference type="NCBI Taxonomy" id="6265"/>
    <lineage>
        <taxon>Eukaryota</taxon>
        <taxon>Metazoa</taxon>
        <taxon>Ecdysozoa</taxon>
        <taxon>Nematoda</taxon>
        <taxon>Chromadorea</taxon>
        <taxon>Rhabditida</taxon>
        <taxon>Spirurina</taxon>
        <taxon>Ascaridomorpha</taxon>
        <taxon>Ascaridoidea</taxon>
        <taxon>Toxocaridae</taxon>
        <taxon>Toxocara</taxon>
    </lineage>
</organism>